<dbReference type="AlphaFoldDB" id="A0A7D5HYZ0"/>
<dbReference type="RefSeq" id="WP_176571655.1">
    <property type="nucleotide sequence ID" value="NZ_CP056030.1"/>
</dbReference>
<keyword evidence="2" id="KW-1185">Reference proteome</keyword>
<name>A0A7D5HYZ0_9PSED</name>
<sequence length="196" mass="22833">MKRIFLIPQKAVSLLKQRARNLKRDRQIPHHEALEIVAKTAGFDSWHQVAEAAEKCRPIEDAFRRGFLLAFDGSEVPDIEDDESPIQWEEYAFELLRNQLFEKYCAQPDEEDPAQRPISQTLDSDDLKEYFEHDWGDMYFFRLRSPGEVSSVAQLLELVAKHSFWMPRLVFAKGELIDTYDLPATDENGEIVGLRF</sequence>
<evidence type="ECO:0000313" key="2">
    <source>
        <dbReference type="Proteomes" id="UP000509568"/>
    </source>
</evidence>
<reference evidence="1 2" key="1">
    <citation type="submission" date="2020-06" db="EMBL/GenBank/DDBJ databases">
        <title>Pseudomonas eucalypticola sp. nov., an endophyte of Eucalyptus dunnii leaves with biocontrol ability of eucalyptus leaf blight.</title>
        <authorList>
            <person name="Liu Y."/>
            <person name="Song Z."/>
            <person name="Zeng H."/>
            <person name="Lu M."/>
            <person name="Wang X."/>
            <person name="Lian X."/>
            <person name="Zhang Q."/>
        </authorList>
    </citation>
    <scope>NUCLEOTIDE SEQUENCE [LARGE SCALE GENOMIC DNA]</scope>
    <source>
        <strain evidence="1 2">NP-1</strain>
    </source>
</reference>
<proteinExistence type="predicted"/>
<protein>
    <submittedName>
        <fullName evidence="1">Uncharacterized protein</fullName>
    </submittedName>
</protein>
<dbReference type="KEGG" id="pez:HWQ56_20590"/>
<organism evidence="1 2">
    <name type="scientific">Pseudomonas eucalypticola</name>
    <dbReference type="NCBI Taxonomy" id="2599595"/>
    <lineage>
        <taxon>Bacteria</taxon>
        <taxon>Pseudomonadati</taxon>
        <taxon>Pseudomonadota</taxon>
        <taxon>Gammaproteobacteria</taxon>
        <taxon>Pseudomonadales</taxon>
        <taxon>Pseudomonadaceae</taxon>
        <taxon>Pseudomonas</taxon>
    </lineage>
</organism>
<dbReference type="EMBL" id="CP056030">
    <property type="protein sequence ID" value="QKZ06051.1"/>
    <property type="molecule type" value="Genomic_DNA"/>
</dbReference>
<evidence type="ECO:0000313" key="1">
    <source>
        <dbReference type="EMBL" id="QKZ06051.1"/>
    </source>
</evidence>
<dbReference type="Proteomes" id="UP000509568">
    <property type="component" value="Chromosome"/>
</dbReference>
<accession>A0A7D5HYZ0</accession>
<gene>
    <name evidence="1" type="ORF">HWQ56_20590</name>
</gene>